<evidence type="ECO:0000256" key="8">
    <source>
        <dbReference type="ARBA" id="ARBA00032018"/>
    </source>
</evidence>
<proteinExistence type="inferred from homology"/>
<dbReference type="InterPro" id="IPR013942">
    <property type="entry name" value="Mediator_Med19_fun"/>
</dbReference>
<evidence type="ECO:0000256" key="10">
    <source>
        <dbReference type="SAM" id="MobiDB-lite"/>
    </source>
</evidence>
<dbReference type="AlphaFoldDB" id="A0A0D1ZEX6"/>
<feature type="compositionally biased region" description="Basic and acidic residues" evidence="10">
    <location>
        <begin position="107"/>
        <end position="123"/>
    </location>
</feature>
<dbReference type="OrthoDB" id="2160599at2759"/>
<feature type="compositionally biased region" description="Low complexity" evidence="10">
    <location>
        <begin position="65"/>
        <end position="83"/>
    </location>
</feature>
<name>A0A0D1ZEX6_9EURO</name>
<protein>
    <recommendedName>
        <fullName evidence="3 9">Mediator of RNA polymerase II transcription subunit 19</fullName>
    </recommendedName>
    <alternativeName>
        <fullName evidence="8 9">Mediator complex subunit 19</fullName>
    </alternativeName>
</protein>
<accession>A0A0D1ZEX6</accession>
<dbReference type="STRING" id="1016849.A0A0D1ZEX6"/>
<dbReference type="EMBL" id="KN846951">
    <property type="protein sequence ID" value="KIV85328.1"/>
    <property type="molecule type" value="Genomic_DNA"/>
</dbReference>
<feature type="compositionally biased region" description="Low complexity" evidence="10">
    <location>
        <begin position="1"/>
        <end position="10"/>
    </location>
</feature>
<keyword evidence="7 9" id="KW-0539">Nucleus</keyword>
<evidence type="ECO:0000313" key="12">
    <source>
        <dbReference type="Proteomes" id="UP000053599"/>
    </source>
</evidence>
<comment type="subcellular location">
    <subcellularLocation>
        <location evidence="1 9">Nucleus</location>
    </subcellularLocation>
</comment>
<evidence type="ECO:0000256" key="2">
    <source>
        <dbReference type="ARBA" id="ARBA00009259"/>
    </source>
</evidence>
<evidence type="ECO:0000256" key="6">
    <source>
        <dbReference type="ARBA" id="ARBA00023163"/>
    </source>
</evidence>
<sequence length="415" mass="45679">MSYSSQSTAIPPSPTSPPQSGLKRRRLSDHLPQSPISPSYMSVATKSYVSPYGNAQHTDEVTGHSSPRSPRGAPPRSQQSSSRMTPSLPTPAHSVTGNSGLDMADEADQHRDKRPRFDDTRNDEGDEMEVEPLTRAANHDRLDVMDTDDAKAGSAYTGQHERGGTSVHETTLEQIQKDMGEAFLLCRSKVEPQRPNPQQHLLALYGLSPLLRSVARNDPKTGEKINKLRKSYEGQIKSFGLAGRNKPVKGERNADEDQPGPIRRMVGSLPWGLQPDEQWSEEHGGSKIEVTPDLKARLKEAMHMQPGTVRNNAHWEDVLGFDKKPNVVPAQPLINPPAVPRVPNGIPRQPGQPSAEAKRQTRGKKRSYGDDSFVGYGEGYSDPEDGGDTDEYGGQRKRKKDLVGTPVTYGQYQGR</sequence>
<evidence type="ECO:0000313" key="11">
    <source>
        <dbReference type="EMBL" id="KIV85328.1"/>
    </source>
</evidence>
<evidence type="ECO:0000256" key="5">
    <source>
        <dbReference type="ARBA" id="ARBA00023159"/>
    </source>
</evidence>
<evidence type="ECO:0000256" key="4">
    <source>
        <dbReference type="ARBA" id="ARBA00023015"/>
    </source>
</evidence>
<dbReference type="Pfam" id="PF08633">
    <property type="entry name" value="Rox3"/>
    <property type="match status" value="1"/>
</dbReference>
<dbReference type="Proteomes" id="UP000053599">
    <property type="component" value="Unassembled WGS sequence"/>
</dbReference>
<gene>
    <name evidence="9" type="primary">MED19</name>
    <name evidence="11" type="ORF">PV11_01031</name>
</gene>
<dbReference type="GO" id="GO:0003712">
    <property type="term" value="F:transcription coregulator activity"/>
    <property type="evidence" value="ECO:0007669"/>
    <property type="project" value="InterPro"/>
</dbReference>
<keyword evidence="4 9" id="KW-0805">Transcription regulation</keyword>
<evidence type="ECO:0000256" key="9">
    <source>
        <dbReference type="RuleBase" id="RU364151"/>
    </source>
</evidence>
<feature type="compositionally biased region" description="Acidic residues" evidence="10">
    <location>
        <begin position="381"/>
        <end position="391"/>
    </location>
</feature>
<organism evidence="11 12">
    <name type="scientific">Exophiala sideris</name>
    <dbReference type="NCBI Taxonomy" id="1016849"/>
    <lineage>
        <taxon>Eukaryota</taxon>
        <taxon>Fungi</taxon>
        <taxon>Dikarya</taxon>
        <taxon>Ascomycota</taxon>
        <taxon>Pezizomycotina</taxon>
        <taxon>Eurotiomycetes</taxon>
        <taxon>Chaetothyriomycetidae</taxon>
        <taxon>Chaetothyriales</taxon>
        <taxon>Herpotrichiellaceae</taxon>
        <taxon>Exophiala</taxon>
    </lineage>
</organism>
<comment type="function">
    <text evidence="9">Component of the Mediator complex, a coactivator involved in the regulated transcription of nearly all RNA polymerase II-dependent genes. Mediator functions as a bridge to convey information from gene-specific regulatory proteins to the basal RNA polymerase II transcription machinery. Mediator is recruited to promoters by direct interactions with regulatory proteins and serves as a scaffold for the assembly of a functional preinitiation complex with RNA polymerase II and the general transcription factors.</text>
</comment>
<feature type="region of interest" description="Disordered" evidence="10">
    <location>
        <begin position="242"/>
        <end position="288"/>
    </location>
</feature>
<feature type="compositionally biased region" description="Polar residues" evidence="10">
    <location>
        <begin position="34"/>
        <end position="56"/>
    </location>
</feature>
<reference evidence="11 12" key="1">
    <citation type="submission" date="2015-01" db="EMBL/GenBank/DDBJ databases">
        <title>The Genome Sequence of Exophiala sideris CBS121828.</title>
        <authorList>
            <consortium name="The Broad Institute Genomics Platform"/>
            <person name="Cuomo C."/>
            <person name="de Hoog S."/>
            <person name="Gorbushina A."/>
            <person name="Stielow B."/>
            <person name="Teixiera M."/>
            <person name="Abouelleil A."/>
            <person name="Chapman S.B."/>
            <person name="Priest M."/>
            <person name="Young S.K."/>
            <person name="Wortman J."/>
            <person name="Nusbaum C."/>
            <person name="Birren B."/>
        </authorList>
    </citation>
    <scope>NUCLEOTIDE SEQUENCE [LARGE SCALE GENOMIC DNA]</scope>
    <source>
        <strain evidence="11 12">CBS 121828</strain>
    </source>
</reference>
<dbReference type="HOGENOM" id="CLU_036911_1_0_1"/>
<comment type="subunit">
    <text evidence="9">Component of the Mediator complex.</text>
</comment>
<dbReference type="GO" id="GO:0006357">
    <property type="term" value="P:regulation of transcription by RNA polymerase II"/>
    <property type="evidence" value="ECO:0007669"/>
    <property type="project" value="InterPro"/>
</dbReference>
<dbReference type="GO" id="GO:0016592">
    <property type="term" value="C:mediator complex"/>
    <property type="evidence" value="ECO:0007669"/>
    <property type="project" value="InterPro"/>
</dbReference>
<feature type="region of interest" description="Disordered" evidence="10">
    <location>
        <begin position="1"/>
        <end position="144"/>
    </location>
</feature>
<evidence type="ECO:0000256" key="1">
    <source>
        <dbReference type="ARBA" id="ARBA00004123"/>
    </source>
</evidence>
<evidence type="ECO:0000256" key="7">
    <source>
        <dbReference type="ARBA" id="ARBA00023242"/>
    </source>
</evidence>
<feature type="region of interest" description="Disordered" evidence="10">
    <location>
        <begin position="329"/>
        <end position="415"/>
    </location>
</feature>
<comment type="similarity">
    <text evidence="2 9">Belongs to the Mediator complex subunit 19 family.</text>
</comment>
<keyword evidence="6 9" id="KW-0804">Transcription</keyword>
<evidence type="ECO:0000256" key="3">
    <source>
        <dbReference type="ARBA" id="ARBA00019615"/>
    </source>
</evidence>
<keyword evidence="5 9" id="KW-0010">Activator</keyword>